<organism evidence="1 2">
    <name type="scientific">Bergeyella porcorum</name>
    <dbReference type="NCBI Taxonomy" id="1735111"/>
    <lineage>
        <taxon>Bacteria</taxon>
        <taxon>Pseudomonadati</taxon>
        <taxon>Bacteroidota</taxon>
        <taxon>Flavobacteriia</taxon>
        <taxon>Flavobacteriales</taxon>
        <taxon>Weeksellaceae</taxon>
        <taxon>Bergeyella</taxon>
    </lineage>
</organism>
<dbReference type="AlphaFoldDB" id="A0AAU0EZR8"/>
<proteinExistence type="predicted"/>
<dbReference type="KEGG" id="bpor:BPO_0593"/>
<dbReference type="EMBL" id="CP136426">
    <property type="protein sequence ID" value="WOC51240.1"/>
    <property type="molecule type" value="Genomic_DNA"/>
</dbReference>
<accession>A0AAU0EZR8</accession>
<name>A0AAU0EZR8_9FLAO</name>
<evidence type="ECO:0000313" key="2">
    <source>
        <dbReference type="Proteomes" id="UP001432059"/>
    </source>
</evidence>
<reference evidence="1" key="1">
    <citation type="submission" date="2023-10" db="EMBL/GenBank/DDBJ databases">
        <title>Characterization and whole genome sequencing of a novel strain of Bergeyella porcorum QD2021 isolated from pig.</title>
        <authorList>
            <person name="Liu G."/>
            <person name="Chen C."/>
            <person name="Han X."/>
        </authorList>
    </citation>
    <scope>NUCLEOTIDE SEQUENCE</scope>
    <source>
        <strain evidence="1">QD2021</strain>
    </source>
</reference>
<sequence>MEWIDGFLKRFYKSWVGLALFRAENGIIA</sequence>
<dbReference type="Proteomes" id="UP001432059">
    <property type="component" value="Chromosome"/>
</dbReference>
<gene>
    <name evidence="1" type="ORF">BPO_0593</name>
</gene>
<keyword evidence="2" id="KW-1185">Reference proteome</keyword>
<evidence type="ECO:0000313" key="1">
    <source>
        <dbReference type="EMBL" id="WOC51240.1"/>
    </source>
</evidence>
<protein>
    <submittedName>
        <fullName evidence="1">Uncharacterized protein</fullName>
    </submittedName>
</protein>